<dbReference type="SUPFAM" id="SSF51905">
    <property type="entry name" value="FAD/NAD(P)-binding domain"/>
    <property type="match status" value="1"/>
</dbReference>
<name>A0A0W8F3K2_9ZZZZ</name>
<proteinExistence type="predicted"/>
<evidence type="ECO:0000259" key="1">
    <source>
        <dbReference type="Pfam" id="PF01266"/>
    </source>
</evidence>
<sequence>MAIVVGSGAGGATTAKELAASGHSVLLIERGPEIAERDAHRHYANIDAGVKLSWSSGCMNSPMT</sequence>
<dbReference type="Pfam" id="PF01266">
    <property type="entry name" value="DAO"/>
    <property type="match status" value="1"/>
</dbReference>
<reference evidence="2" key="1">
    <citation type="journal article" date="2015" name="Proc. Natl. Acad. Sci. U.S.A.">
        <title>Networks of energetic and metabolic interactions define dynamics in microbial communities.</title>
        <authorList>
            <person name="Embree M."/>
            <person name="Liu J.K."/>
            <person name="Al-Bassam M.M."/>
            <person name="Zengler K."/>
        </authorList>
    </citation>
    <scope>NUCLEOTIDE SEQUENCE</scope>
</reference>
<feature type="domain" description="FAD dependent oxidoreductase" evidence="1">
    <location>
        <begin position="3"/>
        <end position="50"/>
    </location>
</feature>
<dbReference type="Gene3D" id="3.50.50.60">
    <property type="entry name" value="FAD/NAD(P)-binding domain"/>
    <property type="match status" value="1"/>
</dbReference>
<dbReference type="InterPro" id="IPR006076">
    <property type="entry name" value="FAD-dep_OxRdtase"/>
</dbReference>
<comment type="caution">
    <text evidence="2">The sequence shown here is derived from an EMBL/GenBank/DDBJ whole genome shotgun (WGS) entry which is preliminary data.</text>
</comment>
<organism evidence="2">
    <name type="scientific">hydrocarbon metagenome</name>
    <dbReference type="NCBI Taxonomy" id="938273"/>
    <lineage>
        <taxon>unclassified sequences</taxon>
        <taxon>metagenomes</taxon>
        <taxon>ecological metagenomes</taxon>
    </lineage>
</organism>
<evidence type="ECO:0000313" key="2">
    <source>
        <dbReference type="EMBL" id="KUG15310.1"/>
    </source>
</evidence>
<gene>
    <name evidence="2" type="ORF">ASZ90_015027</name>
</gene>
<protein>
    <recommendedName>
        <fullName evidence="1">FAD dependent oxidoreductase domain-containing protein</fullName>
    </recommendedName>
</protein>
<dbReference type="EMBL" id="LNQE01001566">
    <property type="protein sequence ID" value="KUG15310.1"/>
    <property type="molecule type" value="Genomic_DNA"/>
</dbReference>
<dbReference type="InterPro" id="IPR036188">
    <property type="entry name" value="FAD/NAD-bd_sf"/>
</dbReference>
<dbReference type="AlphaFoldDB" id="A0A0W8F3K2"/>
<accession>A0A0W8F3K2</accession>